<organism evidence="2 3">
    <name type="scientific">Otus sunia</name>
    <name type="common">Oriental scops-owl</name>
    <dbReference type="NCBI Taxonomy" id="257818"/>
    <lineage>
        <taxon>Eukaryota</taxon>
        <taxon>Metazoa</taxon>
        <taxon>Chordata</taxon>
        <taxon>Craniata</taxon>
        <taxon>Vertebrata</taxon>
        <taxon>Euteleostomi</taxon>
        <taxon>Archelosauria</taxon>
        <taxon>Archosauria</taxon>
        <taxon>Dinosauria</taxon>
        <taxon>Saurischia</taxon>
        <taxon>Theropoda</taxon>
        <taxon>Coelurosauria</taxon>
        <taxon>Aves</taxon>
        <taxon>Neognathae</taxon>
        <taxon>Neoaves</taxon>
        <taxon>Telluraves</taxon>
        <taxon>Strigiformes</taxon>
        <taxon>Strigidae</taxon>
        <taxon>Otus</taxon>
    </lineage>
</organism>
<dbReference type="Proteomes" id="UP000694552">
    <property type="component" value="Unplaced"/>
</dbReference>
<reference evidence="2" key="2">
    <citation type="submission" date="2025-09" db="UniProtKB">
        <authorList>
            <consortium name="Ensembl"/>
        </authorList>
    </citation>
    <scope>IDENTIFICATION</scope>
</reference>
<reference evidence="2" key="1">
    <citation type="submission" date="2025-08" db="UniProtKB">
        <authorList>
            <consortium name="Ensembl"/>
        </authorList>
    </citation>
    <scope>IDENTIFICATION</scope>
</reference>
<keyword evidence="3" id="KW-1185">Reference proteome</keyword>
<feature type="region of interest" description="Disordered" evidence="1">
    <location>
        <begin position="1"/>
        <end position="37"/>
    </location>
</feature>
<proteinExistence type="predicted"/>
<evidence type="ECO:0000256" key="1">
    <source>
        <dbReference type="SAM" id="MobiDB-lite"/>
    </source>
</evidence>
<feature type="compositionally biased region" description="Pro residues" evidence="1">
    <location>
        <begin position="28"/>
        <end position="37"/>
    </location>
</feature>
<sequence length="158" mass="16400">MSRPGTSPALSHRPCPPPPLRAPQTTSPVPPSVPCPTPWGRSGVLRGWVLGVGGTSSLLSAPPPPRSKAEAEAIEKELLEDYRFGRQQLIEIWGHACAMAVTKVRRAAGAGAGPGPGKRGFVQRAGGCERGRAVLLGALALGWDQEPGSGSRKKSVNG</sequence>
<evidence type="ECO:0000313" key="2">
    <source>
        <dbReference type="Ensembl" id="ENSOSUP00000004556.1"/>
    </source>
</evidence>
<dbReference type="Ensembl" id="ENSOSUT00000004706.1">
    <property type="protein sequence ID" value="ENSOSUP00000004556.1"/>
    <property type="gene ID" value="ENSOSUG00000003363.1"/>
</dbReference>
<accession>A0A8C8AD50</accession>
<name>A0A8C8AD50_9STRI</name>
<evidence type="ECO:0000313" key="3">
    <source>
        <dbReference type="Proteomes" id="UP000694552"/>
    </source>
</evidence>
<protein>
    <submittedName>
        <fullName evidence="2">Uncharacterized protein</fullName>
    </submittedName>
</protein>
<dbReference type="AlphaFoldDB" id="A0A8C8AD50"/>